<dbReference type="GO" id="GO:0016491">
    <property type="term" value="F:oxidoreductase activity"/>
    <property type="evidence" value="ECO:0007669"/>
    <property type="project" value="UniProtKB-KW"/>
</dbReference>
<dbReference type="KEGG" id="nnu:104610451"/>
<dbReference type="RefSeq" id="XP_010275372.1">
    <property type="nucleotide sequence ID" value="XM_010277070.1"/>
</dbReference>
<dbReference type="InterPro" id="IPR013328">
    <property type="entry name" value="6PGD_dom2"/>
</dbReference>
<evidence type="ECO:0000259" key="4">
    <source>
        <dbReference type="Pfam" id="PF03446"/>
    </source>
</evidence>
<keyword evidence="6" id="KW-1185">Reference proteome</keyword>
<organism evidence="6 7">
    <name type="scientific">Nelumbo nucifera</name>
    <name type="common">Sacred lotus</name>
    <dbReference type="NCBI Taxonomy" id="4432"/>
    <lineage>
        <taxon>Eukaryota</taxon>
        <taxon>Viridiplantae</taxon>
        <taxon>Streptophyta</taxon>
        <taxon>Embryophyta</taxon>
        <taxon>Tracheophyta</taxon>
        <taxon>Spermatophyta</taxon>
        <taxon>Magnoliopsida</taxon>
        <taxon>Proteales</taxon>
        <taxon>Nelumbonaceae</taxon>
        <taxon>Nelumbo</taxon>
    </lineage>
</organism>
<dbReference type="eggNOG" id="KOG0409">
    <property type="taxonomic scope" value="Eukaryota"/>
</dbReference>
<dbReference type="Gene3D" id="1.10.1040.10">
    <property type="entry name" value="N-(1-d-carboxylethyl)-l-norvaline Dehydrogenase, domain 2"/>
    <property type="match status" value="1"/>
</dbReference>
<keyword evidence="1" id="KW-0560">Oxidoreductase</keyword>
<dbReference type="FunCoup" id="A0A1U8BFU6">
    <property type="interactions" value="78"/>
</dbReference>
<dbReference type="STRING" id="4432.A0A1U8BFU6"/>
<evidence type="ECO:0000256" key="1">
    <source>
        <dbReference type="ARBA" id="ARBA00023002"/>
    </source>
</evidence>
<dbReference type="GeneID" id="104610451"/>
<evidence type="ECO:0000313" key="7">
    <source>
        <dbReference type="RefSeq" id="XP_010275372.1"/>
    </source>
</evidence>
<dbReference type="PIRSF" id="PIRSF000103">
    <property type="entry name" value="HIBADH"/>
    <property type="match status" value="1"/>
</dbReference>
<dbReference type="PANTHER" id="PTHR43060">
    <property type="entry name" value="3-HYDROXYISOBUTYRATE DEHYDROGENASE-LIKE 1, MITOCHONDRIAL-RELATED"/>
    <property type="match status" value="1"/>
</dbReference>
<feature type="domain" description="6-phosphogluconate dehydrogenase NADP-binding" evidence="4">
    <location>
        <begin position="15"/>
        <end position="169"/>
    </location>
</feature>
<dbReference type="SUPFAM" id="SSF48179">
    <property type="entry name" value="6-phosphogluconate dehydrogenase C-terminal domain-like"/>
    <property type="match status" value="1"/>
</dbReference>
<dbReference type="GO" id="GO:0050661">
    <property type="term" value="F:NADP binding"/>
    <property type="evidence" value="ECO:0007669"/>
    <property type="project" value="InterPro"/>
</dbReference>
<sequence length="303" mass="31602">METPYPKPITPNHTRVGWIGIGVMGGAMASRVLSAGYTLTVYARNPEKALWLQERGAHIASSPAEVARVSDVVFTIVGNPSDVRSVVLGNAGVLSGLNEGGVAVDMTTSHPMLARDIAAVARARGCWAVDAPVSGGDVGAREGKLAIFSGGDNGVVSWLSPLLEIMGRPTHVGEAGCGQSCKLANQIKVSSMLLGLSEAMVFAERAGLDLRRFLESIRGGAAGSKVLEIFGERMVERDFNPGAFAEYMLKDLGIAVDGVTENGMMVLPGAALTKQLFSSMVANGGGKLSIHGLITAIERLNGK</sequence>
<dbReference type="Gene3D" id="3.40.50.720">
    <property type="entry name" value="NAD(P)-binding Rossmann-like Domain"/>
    <property type="match status" value="1"/>
</dbReference>
<dbReference type="InParanoid" id="A0A1U8BFU6"/>
<keyword evidence="2" id="KW-0520">NAD</keyword>
<dbReference type="PANTHER" id="PTHR43060:SF13">
    <property type="entry name" value="3-HYDROXYISOBUTYRATE DEHYDROGENASE-LIKE 2, MITOCHONDRIAL-RELATED"/>
    <property type="match status" value="1"/>
</dbReference>
<dbReference type="InterPro" id="IPR036291">
    <property type="entry name" value="NAD(P)-bd_dom_sf"/>
</dbReference>
<feature type="active site" evidence="3">
    <location>
        <position position="182"/>
    </location>
</feature>
<evidence type="ECO:0000259" key="5">
    <source>
        <dbReference type="Pfam" id="PF14833"/>
    </source>
</evidence>
<dbReference type="OMA" id="VWTGEDG"/>
<dbReference type="AlphaFoldDB" id="A0A1U8BFU6"/>
<dbReference type="InterPro" id="IPR006115">
    <property type="entry name" value="6PGDH_NADP-bd"/>
</dbReference>
<dbReference type="SUPFAM" id="SSF51735">
    <property type="entry name" value="NAD(P)-binding Rossmann-fold domains"/>
    <property type="match status" value="1"/>
</dbReference>
<evidence type="ECO:0000313" key="6">
    <source>
        <dbReference type="Proteomes" id="UP000189703"/>
    </source>
</evidence>
<feature type="domain" description="3-hydroxyisobutyrate dehydrogenase-like NAD-binding" evidence="5">
    <location>
        <begin position="176"/>
        <end position="294"/>
    </location>
</feature>
<gene>
    <name evidence="7" type="primary">LOC104610451</name>
</gene>
<dbReference type="InterPro" id="IPR029154">
    <property type="entry name" value="HIBADH-like_NADP-bd"/>
</dbReference>
<dbReference type="InterPro" id="IPR008927">
    <property type="entry name" value="6-PGluconate_DH-like_C_sf"/>
</dbReference>
<proteinExistence type="predicted"/>
<protein>
    <submittedName>
        <fullName evidence="7">Probable 3-hydroxyisobutyrate dehydrogenase-like 3, mitochondrial</fullName>
    </submittedName>
</protein>
<accession>A0A1U8BFU6</accession>
<dbReference type="Pfam" id="PF03446">
    <property type="entry name" value="NAD_binding_2"/>
    <property type="match status" value="1"/>
</dbReference>
<evidence type="ECO:0000256" key="2">
    <source>
        <dbReference type="ARBA" id="ARBA00023027"/>
    </source>
</evidence>
<dbReference type="GO" id="GO:0051287">
    <property type="term" value="F:NAD binding"/>
    <property type="evidence" value="ECO:0007669"/>
    <property type="project" value="InterPro"/>
</dbReference>
<reference evidence="7" key="1">
    <citation type="submission" date="2025-08" db="UniProtKB">
        <authorList>
            <consortium name="RefSeq"/>
        </authorList>
    </citation>
    <scope>IDENTIFICATION</scope>
</reference>
<dbReference type="Proteomes" id="UP000189703">
    <property type="component" value="Unplaced"/>
</dbReference>
<evidence type="ECO:0000256" key="3">
    <source>
        <dbReference type="PIRSR" id="PIRSR000103-1"/>
    </source>
</evidence>
<dbReference type="Pfam" id="PF14833">
    <property type="entry name" value="NAD_binding_11"/>
    <property type="match status" value="1"/>
</dbReference>
<name>A0A1U8BFU6_NELNU</name>
<dbReference type="InterPro" id="IPR015815">
    <property type="entry name" value="HIBADH-related"/>
</dbReference>
<dbReference type="OrthoDB" id="435038at2759"/>